<dbReference type="PANTHER" id="PTHR23069">
    <property type="entry name" value="AAA DOMAIN-CONTAINING"/>
    <property type="match status" value="1"/>
</dbReference>
<evidence type="ECO:0000256" key="6">
    <source>
        <dbReference type="ARBA" id="ARBA00023117"/>
    </source>
</evidence>
<feature type="domain" description="AAA+ ATPase" evidence="9">
    <location>
        <begin position="637"/>
        <end position="778"/>
    </location>
</feature>
<dbReference type="Pfam" id="PF00004">
    <property type="entry name" value="AAA"/>
    <property type="match status" value="1"/>
</dbReference>
<evidence type="ECO:0000256" key="4">
    <source>
        <dbReference type="ARBA" id="ARBA00022801"/>
    </source>
</evidence>
<comment type="similarity">
    <text evidence="2">Belongs to the AAA ATPase family.</text>
</comment>
<dbReference type="Proteomes" id="UP000094444">
    <property type="component" value="Unassembled WGS sequence"/>
</dbReference>
<keyword evidence="11" id="KW-1185">Reference proteome</keyword>
<dbReference type="GO" id="GO:0016887">
    <property type="term" value="F:ATP hydrolysis activity"/>
    <property type="evidence" value="ECO:0007669"/>
    <property type="project" value="InterPro"/>
</dbReference>
<keyword evidence="3" id="KW-0547">Nucleotide-binding</keyword>
<evidence type="ECO:0000256" key="5">
    <source>
        <dbReference type="ARBA" id="ARBA00022840"/>
    </source>
</evidence>
<feature type="compositionally biased region" description="Acidic residues" evidence="8">
    <location>
        <begin position="410"/>
        <end position="425"/>
    </location>
</feature>
<reference evidence="10" key="1">
    <citation type="submission" date="2017-09" db="EMBL/GenBank/DDBJ databases">
        <title>Polyketide synthases of a Diaporthe helianthi virulent isolate.</title>
        <authorList>
            <person name="Baroncelli R."/>
        </authorList>
    </citation>
    <scope>NUCLEOTIDE SEQUENCE [LARGE SCALE GENOMIC DNA]</scope>
    <source>
        <strain evidence="10">7/96</strain>
    </source>
</reference>
<dbReference type="GO" id="GO:0005524">
    <property type="term" value="F:ATP binding"/>
    <property type="evidence" value="ECO:0007669"/>
    <property type="project" value="UniProtKB-KW"/>
</dbReference>
<feature type="region of interest" description="Disordered" evidence="8">
    <location>
        <begin position="1"/>
        <end position="497"/>
    </location>
</feature>
<feature type="compositionally biased region" description="Basic and acidic residues" evidence="8">
    <location>
        <begin position="341"/>
        <end position="350"/>
    </location>
</feature>
<feature type="compositionally biased region" description="Polar residues" evidence="8">
    <location>
        <begin position="1510"/>
        <end position="1522"/>
    </location>
</feature>
<keyword evidence="6" id="KW-0103">Bromodomain</keyword>
<feature type="region of interest" description="Disordered" evidence="8">
    <location>
        <begin position="1342"/>
        <end position="1387"/>
    </location>
</feature>
<feature type="region of interest" description="Disordered" evidence="8">
    <location>
        <begin position="1507"/>
        <end position="1569"/>
    </location>
</feature>
<evidence type="ECO:0000256" key="7">
    <source>
        <dbReference type="ARBA" id="ARBA00023242"/>
    </source>
</evidence>
<evidence type="ECO:0000256" key="3">
    <source>
        <dbReference type="ARBA" id="ARBA00022741"/>
    </source>
</evidence>
<dbReference type="InterPro" id="IPR027417">
    <property type="entry name" value="P-loop_NTPase"/>
</dbReference>
<keyword evidence="4" id="KW-0378">Hydrolase</keyword>
<feature type="compositionally biased region" description="Basic and acidic residues" evidence="8">
    <location>
        <begin position="9"/>
        <end position="20"/>
    </location>
</feature>
<dbReference type="PROSITE" id="PS00674">
    <property type="entry name" value="AAA"/>
    <property type="match status" value="1"/>
</dbReference>
<evidence type="ECO:0000256" key="8">
    <source>
        <dbReference type="SAM" id="MobiDB-lite"/>
    </source>
</evidence>
<feature type="compositionally biased region" description="Polar residues" evidence="8">
    <location>
        <begin position="1477"/>
        <end position="1487"/>
    </location>
</feature>
<dbReference type="InParanoid" id="A0A2P5HSL7"/>
<protein>
    <recommendedName>
        <fullName evidence="9">AAA+ ATPase domain-containing protein</fullName>
    </recommendedName>
</protein>
<dbReference type="FunFam" id="3.40.50.300:FF:001218">
    <property type="entry name" value="AAA family ATPase, putative"/>
    <property type="match status" value="1"/>
</dbReference>
<evidence type="ECO:0000256" key="2">
    <source>
        <dbReference type="ARBA" id="ARBA00006914"/>
    </source>
</evidence>
<dbReference type="PANTHER" id="PTHR23069:SF0">
    <property type="entry name" value="TAT-BINDING HOMOLOG 7"/>
    <property type="match status" value="1"/>
</dbReference>
<dbReference type="InterPro" id="IPR003960">
    <property type="entry name" value="ATPase_AAA_CS"/>
</dbReference>
<evidence type="ECO:0000313" key="10">
    <source>
        <dbReference type="EMBL" id="POS73253.1"/>
    </source>
</evidence>
<feature type="compositionally biased region" description="Polar residues" evidence="8">
    <location>
        <begin position="1351"/>
        <end position="1360"/>
    </location>
</feature>
<dbReference type="SUPFAM" id="SSF52540">
    <property type="entry name" value="P-loop containing nucleoside triphosphate hydrolases"/>
    <property type="match status" value="2"/>
</dbReference>
<organism evidence="10 11">
    <name type="scientific">Diaporthe helianthi</name>
    <dbReference type="NCBI Taxonomy" id="158607"/>
    <lineage>
        <taxon>Eukaryota</taxon>
        <taxon>Fungi</taxon>
        <taxon>Dikarya</taxon>
        <taxon>Ascomycota</taxon>
        <taxon>Pezizomycotina</taxon>
        <taxon>Sordariomycetes</taxon>
        <taxon>Sordariomycetidae</taxon>
        <taxon>Diaporthales</taxon>
        <taxon>Diaporthaceae</taxon>
        <taxon>Diaporthe</taxon>
    </lineage>
</organism>
<feature type="region of interest" description="Disordered" evidence="8">
    <location>
        <begin position="1419"/>
        <end position="1490"/>
    </location>
</feature>
<dbReference type="InterPro" id="IPR045199">
    <property type="entry name" value="ATAD2-like"/>
</dbReference>
<feature type="compositionally biased region" description="Basic residues" evidence="8">
    <location>
        <begin position="34"/>
        <end position="44"/>
    </location>
</feature>
<evidence type="ECO:0000313" key="11">
    <source>
        <dbReference type="Proteomes" id="UP000094444"/>
    </source>
</evidence>
<feature type="compositionally biased region" description="Acidic residues" evidence="8">
    <location>
        <begin position="239"/>
        <end position="255"/>
    </location>
</feature>
<feature type="compositionally biased region" description="Acidic residues" evidence="8">
    <location>
        <begin position="83"/>
        <end position="92"/>
    </location>
</feature>
<feature type="compositionally biased region" description="Low complexity" evidence="8">
    <location>
        <begin position="274"/>
        <end position="287"/>
    </location>
</feature>
<dbReference type="GO" id="GO:0006334">
    <property type="term" value="P:nucleosome assembly"/>
    <property type="evidence" value="ECO:0007669"/>
    <property type="project" value="TreeGrafter"/>
</dbReference>
<evidence type="ECO:0000259" key="9">
    <source>
        <dbReference type="SMART" id="SM00382"/>
    </source>
</evidence>
<comment type="subcellular location">
    <subcellularLocation>
        <location evidence="1">Nucleus</location>
    </subcellularLocation>
</comment>
<dbReference type="Gene3D" id="3.40.50.300">
    <property type="entry name" value="P-loop containing nucleotide triphosphate hydrolases"/>
    <property type="match status" value="2"/>
</dbReference>
<dbReference type="CDD" id="cd05491">
    <property type="entry name" value="Bromo_TBP7_like"/>
    <property type="match status" value="1"/>
</dbReference>
<dbReference type="Pfam" id="PF17862">
    <property type="entry name" value="AAA_lid_3"/>
    <property type="match status" value="1"/>
</dbReference>
<evidence type="ECO:0000256" key="1">
    <source>
        <dbReference type="ARBA" id="ARBA00004123"/>
    </source>
</evidence>
<accession>A0A2P5HSL7</accession>
<name>A0A2P5HSL7_DIAHE</name>
<dbReference type="FunFam" id="3.40.50.300:FF:000061">
    <property type="entry name" value="ATPase family, AAA domain-containing 2"/>
    <property type="match status" value="1"/>
</dbReference>
<comment type="caution">
    <text evidence="10">The sequence shown here is derived from an EMBL/GenBank/DDBJ whole genome shotgun (WGS) entry which is preliminary data.</text>
</comment>
<dbReference type="Gene3D" id="1.10.8.60">
    <property type="match status" value="1"/>
</dbReference>
<dbReference type="InterPro" id="IPR003959">
    <property type="entry name" value="ATPase_AAA_core"/>
</dbReference>
<dbReference type="GO" id="GO:0003682">
    <property type="term" value="F:chromatin binding"/>
    <property type="evidence" value="ECO:0007669"/>
    <property type="project" value="TreeGrafter"/>
</dbReference>
<sequence>MAPGKRKRDPLEGFDPNRSDPEDENFDPSEARPRRQKKALRASRKAAGGGGRTRSNRYRGSDIDEDDEELSDSVGEGSFGGGDSEEDEDDEVPVNASGRRARKAAVHHPSYREESDDEVVNESVANTDGDEEETPKPKPRGKIVTLKLNQASRRNAKEPLPPAPSTRKTRATTEEGDELVELTTSGRHQQSARATSKSKSPETMSRATRNTRAAKGIKQPIAEPIEEASHETSFQPQEEPVEEAEADADLVEDSAPEAPAKQGEVEDESTPVQGDIAMDGADGADGAVPQEQAAEEDSDDVQIVRRMTRSSRQGNSAPPAEDGEYESDVRPQRRITRLRRKGSDQGKKTSQDQSSDFEPEESGGEGSGSEKGANAQHHDDDDDGEYSSARPSRGRQAAARSQKRGRARETDDEMLDPDELAEEADDLRRTSRSQTRAARRRQSTPITYEIPSKRKRNKVDYTIRPFQQMDVEQEEEEPAPAAATPGRRKRGNGGATDRYLNTTYGPFGGAGGLGSLLGGPWGTGAAGGVDSDSSDDEMGARYGVPGAVGVTPTAAAGPGLPQGAANTHLENLGIGAAPNVGKVKNQKALADADPLGVDMNVDFNQVGGLANHINQLKEMVQLPLLYPEVFQQFHVTPPRGVLFHGPPGTGKTLLARALANSIGSGGRKITFYMRKGADALSKWVGEAEKQLRLLFEEARKTQPSIIFFDEIDGLAPVRSSKQEQIHASIVSTLLALMDGMDGRGQVIVIGATNRPDNIDPALRRPGRFDREFYFPLPDVDGRNAILDIHTKDWGLSPDFKKSLAENTKGYGGADLRALCTEAALNAIQRTYPQIYSSEQKLVVDPSKISIHATDFMISIKKMVPSSERSASSGAAPLPKSVAPLLRDQFVAIEETVKTILPLKPKVTALEEAMYEPYEDSDHGFGRENLQQDFDRSRLFRPRLLIAGQPGMGQNYIASAILHHFERVHVQRCDLATILGDGRPPEQVITGMFSEVKRHKPSVVYLPHVDTWYATLGATALKVLTTMLMDIPPYEPVLLFGTADCEASELDRDILRALFPFSRKNRVEIGRPNSDNRMEFFSNMAMHVKKSPSEFPDPSTRKKRVLEELPVAPPPPPKPKSKAEIKNELKRDRQLLNHLKMRLQPVMDQLKKGKYRVFYKPMIPYDKIRYLFEEADPNYVSPDVPQHRPYIISKDSHGTEGLLEVETGKFYYNLELITIEERLSNGYYARPKDFYRDIKTLVHDSKNVGDKDKILKSNEMESNVDVDMGEIENALGGPGPWEALHERQLHRAAEAAEKAKKKAAMRNAIGMLEDSESVGPIRIGAPVPPESTTMARFRVMSPEERDQAGDSHMSNGNSVPSRITEEGGGDDATQPFSQMGPPPVVHQRTSTIVSIKNGVGEMQVSQVSQLSQVSALTSLPQGASPSAVLNEASTTNDQSTTNKSSSNWSTQVMNGFHGEVENISQLPDTQPPGDHASGPSQHTGSSHSPWMHSQADALAHGKLSNVGYGASNVQASPTSSQVPTDRRTSRIGLPNLLNDPVSVPDNPSIRNSGGSIRNSGGGSSSSSQHMPVVHDGQVQQFLNDLTDRTSGCTIEQLEQINRELMDHIWLSRHEWNRMKVLNQLLTIFNDTISDIEEMQGLGLSSQELNDERAMDYYSGGGSSRH</sequence>
<feature type="compositionally biased region" description="Low complexity" evidence="8">
    <location>
        <begin position="1438"/>
        <end position="1449"/>
    </location>
</feature>
<dbReference type="GO" id="GO:0045815">
    <property type="term" value="P:transcription initiation-coupled chromatin remodeling"/>
    <property type="evidence" value="ECO:0007669"/>
    <property type="project" value="TreeGrafter"/>
</dbReference>
<dbReference type="EMBL" id="MAVT02000832">
    <property type="protein sequence ID" value="POS73253.1"/>
    <property type="molecule type" value="Genomic_DNA"/>
</dbReference>
<dbReference type="InterPro" id="IPR041569">
    <property type="entry name" value="AAA_lid_3"/>
</dbReference>
<gene>
    <name evidence="10" type="ORF">DHEL01_v208348</name>
</gene>
<feature type="domain" description="AAA+ ATPase" evidence="9">
    <location>
        <begin position="939"/>
        <end position="1070"/>
    </location>
</feature>
<feature type="compositionally biased region" description="Low complexity" evidence="8">
    <location>
        <begin position="1547"/>
        <end position="1557"/>
    </location>
</feature>
<keyword evidence="7" id="KW-0539">Nucleus</keyword>
<feature type="compositionally biased region" description="Polar residues" evidence="8">
    <location>
        <begin position="182"/>
        <end position="211"/>
    </location>
</feature>
<dbReference type="STRING" id="158607.A0A2P5HSL7"/>
<dbReference type="OrthoDB" id="5421at2759"/>
<dbReference type="GO" id="GO:0005634">
    <property type="term" value="C:nucleus"/>
    <property type="evidence" value="ECO:0007669"/>
    <property type="project" value="UniProtKB-SubCell"/>
</dbReference>
<keyword evidence="5" id="KW-0067">ATP-binding</keyword>
<dbReference type="SMART" id="SM00382">
    <property type="entry name" value="AAA"/>
    <property type="match status" value="2"/>
</dbReference>
<proteinExistence type="inferred from homology"/>
<dbReference type="GO" id="GO:0042393">
    <property type="term" value="F:histone binding"/>
    <property type="evidence" value="ECO:0007669"/>
    <property type="project" value="TreeGrafter"/>
</dbReference>
<dbReference type="FunCoup" id="A0A2P5HSL7">
    <property type="interactions" value="741"/>
</dbReference>
<dbReference type="GO" id="GO:0006337">
    <property type="term" value="P:nucleosome disassembly"/>
    <property type="evidence" value="ECO:0007669"/>
    <property type="project" value="TreeGrafter"/>
</dbReference>
<dbReference type="InterPro" id="IPR003593">
    <property type="entry name" value="AAA+_ATPase"/>
</dbReference>